<gene>
    <name evidence="3" type="ORF">COCCADRAFT_10601</name>
</gene>
<accession>W6XHS6</accession>
<evidence type="ECO:0000256" key="1">
    <source>
        <dbReference type="ARBA" id="ARBA00023125"/>
    </source>
</evidence>
<evidence type="ECO:0000313" key="3">
    <source>
        <dbReference type="EMBL" id="EUC26627.1"/>
    </source>
</evidence>
<sequence>MAPIDDTIADLNSREPGERYTLIEVAENGALIARRSGGGGDESELILYIEKLTKRALPPTRRMIQNFASAIAKREVSESWVTRFINRHQDKFVSKRTSAMDRTRHQDDSLMKYEAYFDLLHQKLKECCLEAGDIYNMDEKGFLIGIVGTGKRIFSKRQWDKKEVRASLQDGSRLIYTSARGAIRSN</sequence>
<dbReference type="RefSeq" id="XP_007719068.1">
    <property type="nucleotide sequence ID" value="XM_007720878.1"/>
</dbReference>
<keyword evidence="1" id="KW-0238">DNA-binding</keyword>
<dbReference type="PROSITE" id="PS51253">
    <property type="entry name" value="HTH_CENPB"/>
    <property type="match status" value="1"/>
</dbReference>
<evidence type="ECO:0000313" key="4">
    <source>
        <dbReference type="Proteomes" id="UP000053841"/>
    </source>
</evidence>
<dbReference type="Pfam" id="PF03221">
    <property type="entry name" value="HTH_Tnp_Tc5"/>
    <property type="match status" value="1"/>
</dbReference>
<dbReference type="STRING" id="930089.W6XHS6"/>
<dbReference type="InterPro" id="IPR006600">
    <property type="entry name" value="HTH_CenpB_DNA-bd_dom"/>
</dbReference>
<feature type="domain" description="HTH CENPB-type" evidence="2">
    <location>
        <begin position="29"/>
        <end position="94"/>
    </location>
</feature>
<protein>
    <recommendedName>
        <fullName evidence="2">HTH CENPB-type domain-containing protein</fullName>
    </recommendedName>
</protein>
<evidence type="ECO:0000259" key="2">
    <source>
        <dbReference type="PROSITE" id="PS51253"/>
    </source>
</evidence>
<dbReference type="EMBL" id="KI965302">
    <property type="protein sequence ID" value="EUC26627.1"/>
    <property type="molecule type" value="Genomic_DNA"/>
</dbReference>
<proteinExistence type="predicted"/>
<keyword evidence="4" id="KW-1185">Reference proteome</keyword>
<dbReference type="OrthoDB" id="3780530at2759"/>
<dbReference type="GeneID" id="19143325"/>
<dbReference type="AlphaFoldDB" id="W6XHS6"/>
<dbReference type="HOGENOM" id="CLU_013929_17_1_1"/>
<reference evidence="3 4" key="1">
    <citation type="journal article" date="2013" name="PLoS Genet.">
        <title>Comparative genome structure, secondary metabolite, and effector coding capacity across Cochliobolus pathogens.</title>
        <authorList>
            <person name="Condon B.J."/>
            <person name="Leng Y."/>
            <person name="Wu D."/>
            <person name="Bushley K.E."/>
            <person name="Ohm R.A."/>
            <person name="Otillar R."/>
            <person name="Martin J."/>
            <person name="Schackwitz W."/>
            <person name="Grimwood J."/>
            <person name="MohdZainudin N."/>
            <person name="Xue C."/>
            <person name="Wang R."/>
            <person name="Manning V.A."/>
            <person name="Dhillon B."/>
            <person name="Tu Z.J."/>
            <person name="Steffenson B.J."/>
            <person name="Salamov A."/>
            <person name="Sun H."/>
            <person name="Lowry S."/>
            <person name="LaButti K."/>
            <person name="Han J."/>
            <person name="Copeland A."/>
            <person name="Lindquist E."/>
            <person name="Barry K."/>
            <person name="Schmutz J."/>
            <person name="Baker S.E."/>
            <person name="Ciuffetti L.M."/>
            <person name="Grigoriev I.V."/>
            <person name="Zhong S."/>
            <person name="Turgeon B.G."/>
        </authorList>
    </citation>
    <scope>NUCLEOTIDE SEQUENCE [LARGE SCALE GENOMIC DNA]</scope>
    <source>
        <strain evidence="3 4">26-R-13</strain>
    </source>
</reference>
<dbReference type="Proteomes" id="UP000053841">
    <property type="component" value="Unassembled WGS sequence"/>
</dbReference>
<dbReference type="GO" id="GO:0003677">
    <property type="term" value="F:DNA binding"/>
    <property type="evidence" value="ECO:0007669"/>
    <property type="project" value="UniProtKB-KW"/>
</dbReference>
<name>W6XHS6_COCC2</name>
<dbReference type="KEGG" id="bze:COCCADRAFT_10601"/>
<organism evidence="3 4">
    <name type="scientific">Cochliobolus carbonum (strain 26-R-13)</name>
    <name type="common">Maize leaf spot fungus</name>
    <name type="synonym">Bipolaris zeicola</name>
    <dbReference type="NCBI Taxonomy" id="930089"/>
    <lineage>
        <taxon>Eukaryota</taxon>
        <taxon>Fungi</taxon>
        <taxon>Dikarya</taxon>
        <taxon>Ascomycota</taxon>
        <taxon>Pezizomycotina</taxon>
        <taxon>Dothideomycetes</taxon>
        <taxon>Pleosporomycetidae</taxon>
        <taxon>Pleosporales</taxon>
        <taxon>Pleosporineae</taxon>
        <taxon>Pleosporaceae</taxon>
        <taxon>Bipolaris</taxon>
    </lineage>
</organism>